<keyword evidence="4" id="KW-0597">Phosphoprotein</keyword>
<accession>A0A1Y1L946</accession>
<feature type="coiled-coil region" evidence="7">
    <location>
        <begin position="166"/>
        <end position="314"/>
    </location>
</feature>
<evidence type="ECO:0000256" key="3">
    <source>
        <dbReference type="ARBA" id="ARBA00022490"/>
    </source>
</evidence>
<keyword evidence="3" id="KW-0963">Cytoplasm</keyword>
<evidence type="ECO:0000256" key="8">
    <source>
        <dbReference type="SAM" id="MobiDB-lite"/>
    </source>
</evidence>
<dbReference type="PANTHER" id="PTHR13924">
    <property type="entry name" value="TRANSFORMING ACIDIC COILED-COIL CONTAINING PROTEIN 1/2"/>
    <property type="match status" value="1"/>
</dbReference>
<organism evidence="10">
    <name type="scientific">Photinus pyralis</name>
    <name type="common">Common eastern firefly</name>
    <name type="synonym">Lampyris pyralis</name>
    <dbReference type="NCBI Taxonomy" id="7054"/>
    <lineage>
        <taxon>Eukaryota</taxon>
        <taxon>Metazoa</taxon>
        <taxon>Ecdysozoa</taxon>
        <taxon>Arthropoda</taxon>
        <taxon>Hexapoda</taxon>
        <taxon>Insecta</taxon>
        <taxon>Pterygota</taxon>
        <taxon>Neoptera</taxon>
        <taxon>Endopterygota</taxon>
        <taxon>Coleoptera</taxon>
        <taxon>Polyphaga</taxon>
        <taxon>Elateriformia</taxon>
        <taxon>Elateroidea</taxon>
        <taxon>Lampyridae</taxon>
        <taxon>Lampyrinae</taxon>
        <taxon>Photinus</taxon>
    </lineage>
</organism>
<dbReference type="EMBL" id="GEZM01063084">
    <property type="protein sequence ID" value="JAV69321.1"/>
    <property type="molecule type" value="Transcribed_RNA"/>
</dbReference>
<comment type="similarity">
    <text evidence="2">Belongs to the TACC family.</text>
</comment>
<evidence type="ECO:0000256" key="4">
    <source>
        <dbReference type="ARBA" id="ARBA00022553"/>
    </source>
</evidence>
<reference evidence="10" key="1">
    <citation type="journal article" date="2016" name="Sci. Rep.">
        <title>Molecular characterization of firefly nuptial gifts: a multi-omics approach sheds light on postcopulatory sexual selection.</title>
        <authorList>
            <person name="Al-Wathiqui N."/>
            <person name="Fallon T.R."/>
            <person name="South A."/>
            <person name="Weng J.K."/>
            <person name="Lewis S.M."/>
        </authorList>
    </citation>
    <scope>NUCLEOTIDE SEQUENCE</scope>
</reference>
<dbReference type="Gene3D" id="1.20.5.1700">
    <property type="match status" value="1"/>
</dbReference>
<evidence type="ECO:0000259" key="9">
    <source>
        <dbReference type="Pfam" id="PF05010"/>
    </source>
</evidence>
<dbReference type="AlphaFoldDB" id="A0A1Y1L946"/>
<evidence type="ECO:0000256" key="5">
    <source>
        <dbReference type="ARBA" id="ARBA00023054"/>
    </source>
</evidence>
<dbReference type="InterPro" id="IPR039915">
    <property type="entry name" value="TACC"/>
</dbReference>
<evidence type="ECO:0000313" key="10">
    <source>
        <dbReference type="EMBL" id="JAV69321.1"/>
    </source>
</evidence>
<evidence type="ECO:0000256" key="6">
    <source>
        <dbReference type="ARBA" id="ARBA00023212"/>
    </source>
</evidence>
<dbReference type="InterPro" id="IPR007707">
    <property type="entry name" value="TACC_C"/>
</dbReference>
<dbReference type="Pfam" id="PF05010">
    <property type="entry name" value="TACC_C"/>
    <property type="match status" value="1"/>
</dbReference>
<feature type="domain" description="Transforming acidic coiled-coil-containing protein C-terminal" evidence="9">
    <location>
        <begin position="233"/>
        <end position="424"/>
    </location>
</feature>
<evidence type="ECO:0000256" key="1">
    <source>
        <dbReference type="ARBA" id="ARBA00004245"/>
    </source>
</evidence>
<name>A0A1Y1L946_PHOPY</name>
<dbReference type="GO" id="GO:0007052">
    <property type="term" value="P:mitotic spindle organization"/>
    <property type="evidence" value="ECO:0007669"/>
    <property type="project" value="InterPro"/>
</dbReference>
<feature type="coiled-coil region" evidence="7">
    <location>
        <begin position="343"/>
        <end position="413"/>
    </location>
</feature>
<dbReference type="GO" id="GO:0005737">
    <property type="term" value="C:cytoplasm"/>
    <property type="evidence" value="ECO:0007669"/>
    <property type="project" value="TreeGrafter"/>
</dbReference>
<protein>
    <recommendedName>
        <fullName evidence="9">Transforming acidic coiled-coil-containing protein C-terminal domain-containing protein</fullName>
    </recommendedName>
</protein>
<keyword evidence="5 7" id="KW-0175">Coiled coil</keyword>
<evidence type="ECO:0000256" key="2">
    <source>
        <dbReference type="ARBA" id="ARBA00009423"/>
    </source>
</evidence>
<dbReference type="PANTHER" id="PTHR13924:SF10">
    <property type="entry name" value="TRANSFORMING ACIDIC COILED-COIL PROTEIN, ISOFORM K"/>
    <property type="match status" value="1"/>
</dbReference>
<keyword evidence="6" id="KW-0206">Cytoskeleton</keyword>
<sequence>MFVSGMLKKCINLLSHDNSKDNNKNSTLCDTSHNGSEEISDTNSSVDECNTMIFNITGNHETLDTCKISPRPVVNSTRPSVLEAFDPFYQSLPLDSSENDSFKENCEHLNGETEWNKTENLVSEIINNVNPEDEPEILVNIPLSDSALCTIEPISSDNDKPEPKIMTDLDAKVHQLEEEQAQLKLQLNASEQLRASLELQLTQKEEIVIKTQTELLRKDQATKQELKQLKDKLEEKTAENEGTPTKELQETVKSLKAREAKLMSELNARKNDEHNYRKILEDYEKALTKKSDDLQKVNEEHETVTKHLANLELAFSDVHQKYERCKQIILGYKSNEDTLRQALALSEENLLKSEQKYESLKAHAKAQIEKSNQEVLMMRDNYDGEVNKLNAVVKRLDIKNASLIDLLDQKNKECAALAALCDEVTGKM</sequence>
<evidence type="ECO:0000256" key="7">
    <source>
        <dbReference type="SAM" id="Coils"/>
    </source>
</evidence>
<proteinExistence type="inferred from homology"/>
<comment type="subcellular location">
    <subcellularLocation>
        <location evidence="1">Cytoplasm</location>
        <location evidence="1">Cytoskeleton</location>
    </subcellularLocation>
</comment>
<feature type="region of interest" description="Disordered" evidence="8">
    <location>
        <begin position="22"/>
        <end position="44"/>
    </location>
</feature>
<dbReference type="GO" id="GO:0005856">
    <property type="term" value="C:cytoskeleton"/>
    <property type="evidence" value="ECO:0007669"/>
    <property type="project" value="UniProtKB-SubCell"/>
</dbReference>